<sequence>MSYLIISRNGTYTTRNSCSHYWMTKIEDTYWTPRVYIHQQSGKIFRGDYMLEQLKKIIQQAQTHVNTLKELHSDFSRSWKQQRLCEMGALVESRASTRLGENVKFLTYVSIFYLPLAFFAALWAIPNIQESFKKVPFIITACIVGAITYAIVLNMDFISQKIDANYNPQRQKLVDHMQKDNSEWWQETGKRSEVFKPPSESKVPTEWWIPIYLIRKIFRRGSYTKRASREAEDESLAWSSSSSRDSPLKDGHTSFRLKNMFARFRRCRELEHTTV</sequence>
<evidence type="ECO:0000256" key="1">
    <source>
        <dbReference type="SAM" id="Phobius"/>
    </source>
</evidence>
<gene>
    <name evidence="2" type="ORF">BTUL_0290g00060</name>
</gene>
<accession>A0A4Z1EDA1</accession>
<feature type="transmembrane region" description="Helical" evidence="1">
    <location>
        <begin position="105"/>
        <end position="125"/>
    </location>
</feature>
<keyword evidence="3" id="KW-1185">Reference proteome</keyword>
<protein>
    <submittedName>
        <fullName evidence="2">Uncharacterized protein</fullName>
    </submittedName>
</protein>
<keyword evidence="1" id="KW-1133">Transmembrane helix</keyword>
<keyword evidence="1" id="KW-0472">Membrane</keyword>
<keyword evidence="1" id="KW-0812">Transmembrane</keyword>
<feature type="transmembrane region" description="Helical" evidence="1">
    <location>
        <begin position="137"/>
        <end position="155"/>
    </location>
</feature>
<organism evidence="2 3">
    <name type="scientific">Botrytis tulipae</name>
    <dbReference type="NCBI Taxonomy" id="87230"/>
    <lineage>
        <taxon>Eukaryota</taxon>
        <taxon>Fungi</taxon>
        <taxon>Dikarya</taxon>
        <taxon>Ascomycota</taxon>
        <taxon>Pezizomycotina</taxon>
        <taxon>Leotiomycetes</taxon>
        <taxon>Helotiales</taxon>
        <taxon>Sclerotiniaceae</taxon>
        <taxon>Botrytis</taxon>
    </lineage>
</organism>
<proteinExistence type="predicted"/>
<evidence type="ECO:0000313" key="3">
    <source>
        <dbReference type="Proteomes" id="UP000297777"/>
    </source>
</evidence>
<name>A0A4Z1EDA1_9HELO</name>
<dbReference type="OrthoDB" id="426293at2759"/>
<dbReference type="AlphaFoldDB" id="A0A4Z1EDA1"/>
<dbReference type="EMBL" id="PQXH01000288">
    <property type="protein sequence ID" value="TGO07341.1"/>
    <property type="molecule type" value="Genomic_DNA"/>
</dbReference>
<dbReference type="Proteomes" id="UP000297777">
    <property type="component" value="Unassembled WGS sequence"/>
</dbReference>
<reference evidence="2 3" key="1">
    <citation type="submission" date="2017-12" db="EMBL/GenBank/DDBJ databases">
        <title>Comparative genomics of Botrytis spp.</title>
        <authorList>
            <person name="Valero-Jimenez C.A."/>
            <person name="Tapia P."/>
            <person name="Veloso J."/>
            <person name="Silva-Moreno E."/>
            <person name="Staats M."/>
            <person name="Valdes J.H."/>
            <person name="Van Kan J.A.L."/>
        </authorList>
    </citation>
    <scope>NUCLEOTIDE SEQUENCE [LARGE SCALE GENOMIC DNA]</scope>
    <source>
        <strain evidence="2 3">Bt9001</strain>
    </source>
</reference>
<evidence type="ECO:0000313" key="2">
    <source>
        <dbReference type="EMBL" id="TGO07341.1"/>
    </source>
</evidence>
<comment type="caution">
    <text evidence="2">The sequence shown here is derived from an EMBL/GenBank/DDBJ whole genome shotgun (WGS) entry which is preliminary data.</text>
</comment>